<sequence>MYVANNCFAAGYQKTFLNARQFGLHSFISHSNLGAATGQGSSSLTWTDPASGREFVATGIYKGTGLLEIDIQRWSVDQAGILTFLRPNQLLLIVE</sequence>
<accession>A0A9P7Z8F5</accession>
<dbReference type="OrthoDB" id="2099887at2759"/>
<keyword evidence="2" id="KW-1185">Reference proteome</keyword>
<gene>
    <name evidence="1" type="ORF">BJ878DRAFT_539866</name>
</gene>
<dbReference type="Proteomes" id="UP000887226">
    <property type="component" value="Unassembled WGS sequence"/>
</dbReference>
<protein>
    <submittedName>
        <fullName evidence="1">Uncharacterized protein</fullName>
    </submittedName>
</protein>
<evidence type="ECO:0000313" key="2">
    <source>
        <dbReference type="Proteomes" id="UP000887226"/>
    </source>
</evidence>
<proteinExistence type="predicted"/>
<organism evidence="1 2">
    <name type="scientific">Calycina marina</name>
    <dbReference type="NCBI Taxonomy" id="1763456"/>
    <lineage>
        <taxon>Eukaryota</taxon>
        <taxon>Fungi</taxon>
        <taxon>Dikarya</taxon>
        <taxon>Ascomycota</taxon>
        <taxon>Pezizomycotina</taxon>
        <taxon>Leotiomycetes</taxon>
        <taxon>Helotiales</taxon>
        <taxon>Pezizellaceae</taxon>
        <taxon>Calycina</taxon>
    </lineage>
</organism>
<dbReference type="AlphaFoldDB" id="A0A9P7Z8F5"/>
<name>A0A9P7Z8F5_9HELO</name>
<comment type="caution">
    <text evidence="1">The sequence shown here is derived from an EMBL/GenBank/DDBJ whole genome shotgun (WGS) entry which is preliminary data.</text>
</comment>
<evidence type="ECO:0000313" key="1">
    <source>
        <dbReference type="EMBL" id="KAG9246845.1"/>
    </source>
</evidence>
<dbReference type="EMBL" id="MU253790">
    <property type="protein sequence ID" value="KAG9246845.1"/>
    <property type="molecule type" value="Genomic_DNA"/>
</dbReference>
<reference evidence="1" key="1">
    <citation type="journal article" date="2021" name="IMA Fungus">
        <title>Genomic characterization of three marine fungi, including Emericellopsis atlantica sp. nov. with signatures of a generalist lifestyle and marine biomass degradation.</title>
        <authorList>
            <person name="Hagestad O.C."/>
            <person name="Hou L."/>
            <person name="Andersen J.H."/>
            <person name="Hansen E.H."/>
            <person name="Altermark B."/>
            <person name="Li C."/>
            <person name="Kuhnert E."/>
            <person name="Cox R.J."/>
            <person name="Crous P.W."/>
            <person name="Spatafora J.W."/>
            <person name="Lail K."/>
            <person name="Amirebrahimi M."/>
            <person name="Lipzen A."/>
            <person name="Pangilinan J."/>
            <person name="Andreopoulos W."/>
            <person name="Hayes R.D."/>
            <person name="Ng V."/>
            <person name="Grigoriev I.V."/>
            <person name="Jackson S.A."/>
            <person name="Sutton T.D.S."/>
            <person name="Dobson A.D.W."/>
            <person name="Rama T."/>
        </authorList>
    </citation>
    <scope>NUCLEOTIDE SEQUENCE</scope>
    <source>
        <strain evidence="1">TRa3180A</strain>
    </source>
</reference>